<evidence type="ECO:0000313" key="2">
    <source>
        <dbReference type="Proteomes" id="UP001595547"/>
    </source>
</evidence>
<evidence type="ECO:0000313" key="1">
    <source>
        <dbReference type="EMBL" id="MFC3181294.1"/>
    </source>
</evidence>
<dbReference type="RefSeq" id="WP_380072901.1">
    <property type="nucleotide sequence ID" value="NZ_JBHRTO010000001.1"/>
</dbReference>
<keyword evidence="1" id="KW-0224">Dipeptidase</keyword>
<dbReference type="PANTHER" id="PTHR10443">
    <property type="entry name" value="MICROSOMAL DIPEPTIDASE"/>
    <property type="match status" value="1"/>
</dbReference>
<protein>
    <submittedName>
        <fullName evidence="1">Membrane dipeptidase</fullName>
        <ecNumber evidence="1">3.4.13.-</ecNumber>
    </submittedName>
</protein>
<keyword evidence="1" id="KW-0645">Protease</keyword>
<gene>
    <name evidence="1" type="ORF">ACFOGH_09870</name>
</gene>
<dbReference type="Gene3D" id="3.20.20.140">
    <property type="entry name" value="Metal-dependent hydrolases"/>
    <property type="match status" value="1"/>
</dbReference>
<dbReference type="EMBL" id="JBHRTO010000001">
    <property type="protein sequence ID" value="MFC3181294.1"/>
    <property type="molecule type" value="Genomic_DNA"/>
</dbReference>
<name>A0ABV7IXQ0_9RHOB</name>
<dbReference type="InterPro" id="IPR008257">
    <property type="entry name" value="Pept_M19"/>
</dbReference>
<comment type="caution">
    <text evidence="1">The sequence shown here is derived from an EMBL/GenBank/DDBJ whole genome shotgun (WGS) entry which is preliminary data.</text>
</comment>
<dbReference type="SUPFAM" id="SSF51556">
    <property type="entry name" value="Metallo-dependent hydrolases"/>
    <property type="match status" value="1"/>
</dbReference>
<dbReference type="InterPro" id="IPR032466">
    <property type="entry name" value="Metal_Hydrolase"/>
</dbReference>
<proteinExistence type="predicted"/>
<dbReference type="Pfam" id="PF01244">
    <property type="entry name" value="Peptidase_M19"/>
    <property type="match status" value="1"/>
</dbReference>
<dbReference type="GO" id="GO:0016805">
    <property type="term" value="F:dipeptidase activity"/>
    <property type="evidence" value="ECO:0007669"/>
    <property type="project" value="UniProtKB-KW"/>
</dbReference>
<keyword evidence="1" id="KW-0378">Hydrolase</keyword>
<dbReference type="PANTHER" id="PTHR10443:SF12">
    <property type="entry name" value="DIPEPTIDASE"/>
    <property type="match status" value="1"/>
</dbReference>
<accession>A0ABV7IXQ0</accession>
<sequence length="338" mass="37290">MNLRPAPRIDGLQYANWSEKIFRQLRSGGVDAVHVTITYHETFRETVLNIETWNRWFERFPDLIFQGRTAADVQLARATGRTAIFFGSQNPSCIEDDIGLVEVLHTLGLRFMQLTYNNQSLLATGCYEAEDSGLTRMGRAVVAEMNRVGMVVDMSHSAVRSTLEAIAHSTRPIAITHANPAAWHPALRNKSDKVLQALAESGGIFGFSLYPHHLKGGSACSVQDFCQMIARTADKFGIRALAIGSDLCQDQPDSVVEWMRSGRWTKAVDYGEGSASAPGFPAMPVWFQDNRHFGAIEAGLLEVGMSQAEVAAIMGGNWLDFFARSFSSVATRQERAAE</sequence>
<dbReference type="Proteomes" id="UP001595547">
    <property type="component" value="Unassembled WGS sequence"/>
</dbReference>
<dbReference type="EC" id="3.4.13.-" evidence="1"/>
<keyword evidence="2" id="KW-1185">Reference proteome</keyword>
<reference evidence="2" key="1">
    <citation type="journal article" date="2019" name="Int. J. Syst. Evol. Microbiol.">
        <title>The Global Catalogue of Microorganisms (GCM) 10K type strain sequencing project: providing services to taxonomists for standard genome sequencing and annotation.</title>
        <authorList>
            <consortium name="The Broad Institute Genomics Platform"/>
            <consortium name="The Broad Institute Genome Sequencing Center for Infectious Disease"/>
            <person name="Wu L."/>
            <person name="Ma J."/>
        </authorList>
    </citation>
    <scope>NUCLEOTIDE SEQUENCE [LARGE SCALE GENOMIC DNA]</scope>
    <source>
        <strain evidence="2">KCTC 52039</strain>
    </source>
</reference>
<organism evidence="1 2">
    <name type="scientific">Cypionkella sinensis</name>
    <dbReference type="NCBI Taxonomy" id="1756043"/>
    <lineage>
        <taxon>Bacteria</taxon>
        <taxon>Pseudomonadati</taxon>
        <taxon>Pseudomonadota</taxon>
        <taxon>Alphaproteobacteria</taxon>
        <taxon>Rhodobacterales</taxon>
        <taxon>Paracoccaceae</taxon>
        <taxon>Cypionkella</taxon>
    </lineage>
</organism>
<dbReference type="PROSITE" id="PS51365">
    <property type="entry name" value="RENAL_DIPEPTIDASE_2"/>
    <property type="match status" value="1"/>
</dbReference>